<dbReference type="SUPFAM" id="SSF53681">
    <property type="entry name" value="Aspartate/glutamate racemase"/>
    <property type="match status" value="1"/>
</dbReference>
<gene>
    <name evidence="1" type="ORF">GCM10007414_29530</name>
</gene>
<protein>
    <recommendedName>
        <fullName evidence="3">Aspartate racemase</fullName>
    </recommendedName>
</protein>
<evidence type="ECO:0000313" key="2">
    <source>
        <dbReference type="Proteomes" id="UP000651977"/>
    </source>
</evidence>
<evidence type="ECO:0008006" key="3">
    <source>
        <dbReference type="Google" id="ProtNLM"/>
    </source>
</evidence>
<dbReference type="PROSITE" id="PS00924">
    <property type="entry name" value="ASP_GLU_RACEMASE_2"/>
    <property type="match status" value="1"/>
</dbReference>
<dbReference type="Proteomes" id="UP000651977">
    <property type="component" value="Unassembled WGS sequence"/>
</dbReference>
<dbReference type="EMBL" id="BMDY01000019">
    <property type="protein sequence ID" value="GGB14201.1"/>
    <property type="molecule type" value="Genomic_DNA"/>
</dbReference>
<dbReference type="InterPro" id="IPR015942">
    <property type="entry name" value="Asp/Glu/hydantoin_racemase"/>
</dbReference>
<reference evidence="2" key="1">
    <citation type="journal article" date="2019" name="Int. J. Syst. Evol. Microbiol.">
        <title>The Global Catalogue of Microorganisms (GCM) 10K type strain sequencing project: providing services to taxonomists for standard genome sequencing and annotation.</title>
        <authorList>
            <consortium name="The Broad Institute Genomics Platform"/>
            <consortium name="The Broad Institute Genome Sequencing Center for Infectious Disease"/>
            <person name="Wu L."/>
            <person name="Ma J."/>
        </authorList>
    </citation>
    <scope>NUCLEOTIDE SEQUENCE [LARGE SCALE GENOMIC DNA]</scope>
    <source>
        <strain evidence="2">CGMCC 1.10131</strain>
    </source>
</reference>
<keyword evidence="2" id="KW-1185">Reference proteome</keyword>
<comment type="caution">
    <text evidence="1">The sequence shown here is derived from an EMBL/GenBank/DDBJ whole genome shotgun (WGS) entry which is preliminary data.</text>
</comment>
<accession>A0ABQ1I4G1</accession>
<sequence>MAAVAEAKGYSKILLLGTSFAFNRSLNPNAFANVDAELLLSNQSEQAFVHSTIVNELISGVVTEQAKDTMKLLINKYQQAGANAVILGCTELPLIINAQLSALAILDSTTILGGAVIQAAKSSGLCISSAWLLASCSRLST</sequence>
<proteinExistence type="predicted"/>
<evidence type="ECO:0000313" key="1">
    <source>
        <dbReference type="EMBL" id="GGB14201.1"/>
    </source>
</evidence>
<organism evidence="1 2">
    <name type="scientific">Agarivorans gilvus</name>
    <dbReference type="NCBI Taxonomy" id="680279"/>
    <lineage>
        <taxon>Bacteria</taxon>
        <taxon>Pseudomonadati</taxon>
        <taxon>Pseudomonadota</taxon>
        <taxon>Gammaproteobacteria</taxon>
        <taxon>Alteromonadales</taxon>
        <taxon>Alteromonadaceae</taxon>
        <taxon>Agarivorans</taxon>
    </lineage>
</organism>
<dbReference type="InterPro" id="IPR033134">
    <property type="entry name" value="Asp/Glu_racemase_AS_2"/>
</dbReference>
<dbReference type="InterPro" id="IPR001920">
    <property type="entry name" value="Asp/Glu_race"/>
</dbReference>
<dbReference type="Gene3D" id="3.40.50.1860">
    <property type="match status" value="1"/>
</dbReference>
<name>A0ABQ1I4G1_9ALTE</name>
<dbReference type="Pfam" id="PF01177">
    <property type="entry name" value="Asp_Glu_race"/>
    <property type="match status" value="1"/>
</dbReference>